<feature type="transmembrane region" description="Helical" evidence="1">
    <location>
        <begin position="28"/>
        <end position="44"/>
    </location>
</feature>
<evidence type="ECO:0000256" key="1">
    <source>
        <dbReference type="SAM" id="Phobius"/>
    </source>
</evidence>
<protein>
    <recommendedName>
        <fullName evidence="4">DNA gyrase subunit B</fullName>
    </recommendedName>
</protein>
<feature type="transmembrane region" description="Helical" evidence="1">
    <location>
        <begin position="129"/>
        <end position="153"/>
    </location>
</feature>
<sequence length="183" mass="20984">MLRMLTGLLLVLWPFLVGFSLTHPQYHWLLPLMALLFVLRWLGLRRQQGAFAMTGKWLAVAGAALCAASMLLRDHHLLLWYPVAVNAILLLLFASSLFSAMPLVERLARLRETDLPPRAVAYTRRVTQVWCLFFLMNGGVALVTCLQTSLFWWTWWNGLISYLLIGLLMAGEWCVRQRIKASR</sequence>
<gene>
    <name evidence="2" type="ORF">ERHA53_15670</name>
</gene>
<dbReference type="Proteomes" id="UP000677515">
    <property type="component" value="Chromosome"/>
</dbReference>
<dbReference type="EMBL" id="AP024329">
    <property type="protein sequence ID" value="BCQ34224.1"/>
    <property type="molecule type" value="Genomic_DNA"/>
</dbReference>
<name>A0ABN6DHQ0_ERWRD</name>
<reference evidence="2 3" key="1">
    <citation type="submission" date="2021-01" db="EMBL/GenBank/DDBJ databases">
        <title>Complete genome sequence of Erwinia rhapontici MAFF 311153.</title>
        <authorList>
            <person name="Morohoshi T."/>
            <person name="Someya N."/>
        </authorList>
    </citation>
    <scope>NUCLEOTIDE SEQUENCE [LARGE SCALE GENOMIC DNA]</scope>
    <source>
        <strain evidence="2 3">MAFF 311153</strain>
    </source>
</reference>
<evidence type="ECO:0000313" key="2">
    <source>
        <dbReference type="EMBL" id="BCQ34224.1"/>
    </source>
</evidence>
<accession>A0ABN6DHQ0</accession>
<dbReference type="GeneID" id="99865902"/>
<keyword evidence="1" id="KW-0812">Transmembrane</keyword>
<feature type="transmembrane region" description="Helical" evidence="1">
    <location>
        <begin position="56"/>
        <end position="72"/>
    </location>
</feature>
<proteinExistence type="predicted"/>
<keyword evidence="3" id="KW-1185">Reference proteome</keyword>
<evidence type="ECO:0000313" key="3">
    <source>
        <dbReference type="Proteomes" id="UP000677515"/>
    </source>
</evidence>
<feature type="transmembrane region" description="Helical" evidence="1">
    <location>
        <begin position="78"/>
        <end position="101"/>
    </location>
</feature>
<feature type="transmembrane region" description="Helical" evidence="1">
    <location>
        <begin position="159"/>
        <end position="175"/>
    </location>
</feature>
<keyword evidence="1" id="KW-1133">Transmembrane helix</keyword>
<dbReference type="RefSeq" id="WP_133840947.1">
    <property type="nucleotide sequence ID" value="NZ_AP024329.1"/>
</dbReference>
<keyword evidence="1" id="KW-0472">Membrane</keyword>
<evidence type="ECO:0008006" key="4">
    <source>
        <dbReference type="Google" id="ProtNLM"/>
    </source>
</evidence>
<organism evidence="2 3">
    <name type="scientific">Erwinia rhapontici</name>
    <name type="common">Pectobacterium rhapontici</name>
    <dbReference type="NCBI Taxonomy" id="55212"/>
    <lineage>
        <taxon>Bacteria</taxon>
        <taxon>Pseudomonadati</taxon>
        <taxon>Pseudomonadota</taxon>
        <taxon>Gammaproteobacteria</taxon>
        <taxon>Enterobacterales</taxon>
        <taxon>Erwiniaceae</taxon>
        <taxon>Erwinia</taxon>
    </lineage>
</organism>